<accession>A0A367R7P7</accession>
<protein>
    <submittedName>
        <fullName evidence="1">Uncharacterized protein</fullName>
    </submittedName>
</protein>
<evidence type="ECO:0000313" key="2">
    <source>
        <dbReference type="Proteomes" id="UP000252085"/>
    </source>
</evidence>
<comment type="caution">
    <text evidence="1">The sequence shown here is derived from an EMBL/GenBank/DDBJ whole genome shotgun (WGS) entry which is preliminary data.</text>
</comment>
<dbReference type="Gene3D" id="2.160.20.10">
    <property type="entry name" value="Single-stranded right-handed beta-helix, Pectin lyase-like"/>
    <property type="match status" value="1"/>
</dbReference>
<reference evidence="2" key="1">
    <citation type="submission" date="2016-04" db="EMBL/GenBank/DDBJ databases">
        <authorList>
            <person name="Tabuchi Yagui T.R."/>
        </authorList>
    </citation>
    <scope>NUCLEOTIDE SEQUENCE [LARGE SCALE GENOMIC DNA]</scope>
</reference>
<dbReference type="EMBL" id="LXQE01000166">
    <property type="protein sequence ID" value="RCJ32425.1"/>
    <property type="molecule type" value="Genomic_DNA"/>
</dbReference>
<name>A0A367R7P7_NOSPU</name>
<dbReference type="Proteomes" id="UP000252085">
    <property type="component" value="Unassembled WGS sequence"/>
</dbReference>
<evidence type="ECO:0000313" key="1">
    <source>
        <dbReference type="EMBL" id="RCJ32425.1"/>
    </source>
</evidence>
<sequence>MSNSPDRLYELLPAVYRIRDAELGYPLRDLLRVIAEQVDIVEADITQLYENWFIETCQDWVVPYIGDLIGYQSVHSSGTKQQDNKILNPRREVANTIRYRRRKGTLALLELLADKIAGWPIRVVEFDRLVSKTQHINHLRSSTSTTLNLRQVDGITKLNSPFDELAHTVDIHHISSQEQPGKYNTPNIGIFVWRLKAYSMTVTPAFCLEEVSSNCYTFSITGNDTPLYTRPQLAKDATQIDCELNLPIPIQRQVLQSHKSDYFDSNPNPEEFTKSLQVWKGVGSKLHLISPEQIIIADLGDWNYQLDQDYIAVDPELGRMIFPIRQLPKNGVWVSYHYGFSADIGGGEYDRTLLDSTAHFLLDVGDIQEPAIFSSQQDASALSEFLRSQFSSNTQRLLDAYTSPPPESALIAALLPELNQLLLGESLYNEQRFASITLSTKTKSLVQQNLQGKELIRCNRLLLEEAFPSQIRKHYAHYTVSQTLRGNYQTITEAISQWQRDKPHNAVIEIIDSGVYVERINIELEKNQSLQLRAANHKRPVIRILDWRTSLGDALNVTVESGSCFVIDGLLITGRGVHIEGNPTDSIVQKPVTIIIRHSTLVPGWSLHCDCEPRRSSEPSLELFNINGCVAIAYSIIGSIQVNQDELEADPLPINISDSIIDAISIEGEAIGAVGYYSIAHVRLTIARCTVIGQIQVHAIDLAENSIFNGIIFVARRQQGCIRFCYVMSNSRTPRRYNCQPDLVEQMVRQKTELIDAKQLFPNRVQPQFNSTRYGTPTYCQLASTCAEEIKCGADDESEMGAFHNLYQSQKEANLRIRLDEYTPANTEIGIIYAS</sequence>
<dbReference type="AlphaFoldDB" id="A0A367R7P7"/>
<organism evidence="1 2">
    <name type="scientific">Nostoc punctiforme NIES-2108</name>
    <dbReference type="NCBI Taxonomy" id="1356359"/>
    <lineage>
        <taxon>Bacteria</taxon>
        <taxon>Bacillati</taxon>
        <taxon>Cyanobacteriota</taxon>
        <taxon>Cyanophyceae</taxon>
        <taxon>Nostocales</taxon>
        <taxon>Nostocaceae</taxon>
        <taxon>Nostoc</taxon>
    </lineage>
</organism>
<proteinExistence type="predicted"/>
<dbReference type="InterPro" id="IPR012334">
    <property type="entry name" value="Pectin_lyas_fold"/>
</dbReference>
<gene>
    <name evidence="1" type="ORF">A6769_28265</name>
</gene>